<name>A0A517JRJ6_STAAU</name>
<dbReference type="RefSeq" id="WP_098692166.1">
    <property type="nucleotide sequence ID" value="NZ_CP042056.1"/>
</dbReference>
<geneLocation type="plasmid" evidence="2">
    <name>pSALNB86</name>
</geneLocation>
<dbReference type="Pfam" id="PF11195">
    <property type="entry name" value="Tad2-like"/>
    <property type="match status" value="1"/>
</dbReference>
<evidence type="ECO:0000313" key="2">
    <source>
        <dbReference type="EMBL" id="QDS53752.1"/>
    </source>
</evidence>
<dbReference type="EMBL" id="CP042056">
    <property type="protein sequence ID" value="QDS53752.1"/>
    <property type="molecule type" value="Genomic_DNA"/>
</dbReference>
<evidence type="ECO:0000259" key="1">
    <source>
        <dbReference type="Pfam" id="PF11195"/>
    </source>
</evidence>
<accession>A0A517JRJ6</accession>
<organism evidence="2">
    <name type="scientific">Staphylococcus aureus</name>
    <dbReference type="NCBI Taxonomy" id="1280"/>
    <lineage>
        <taxon>Bacteria</taxon>
        <taxon>Bacillati</taxon>
        <taxon>Bacillota</taxon>
        <taxon>Bacilli</taxon>
        <taxon>Bacillales</taxon>
        <taxon>Staphylococcaceae</taxon>
        <taxon>Staphylococcus</taxon>
    </lineage>
</organism>
<keyword evidence="2" id="KW-0614">Plasmid</keyword>
<reference evidence="2" key="1">
    <citation type="submission" date="2019-07" db="EMBL/GenBank/DDBJ databases">
        <title>Comparative genomics of plasmid bearing Staphylococcus aureus strains isolated from various retail meats.</title>
        <authorList>
            <person name="Neyaz L."/>
            <person name="Karki A.B."/>
            <person name="Fakhr M.K."/>
        </authorList>
    </citation>
    <scope>NUCLEOTIDE SEQUENCE</scope>
    <source>
        <strain evidence="2">B1-4A</strain>
        <plasmid evidence="2">pSALNB86</plasmid>
    </source>
</reference>
<dbReference type="AlphaFoldDB" id="A0A517JRJ6"/>
<protein>
    <submittedName>
        <fullName evidence="2">DUF2829 domain-containing protein</fullName>
    </submittedName>
</protein>
<dbReference type="InterPro" id="IPR021361">
    <property type="entry name" value="Tad2-like_dom"/>
</dbReference>
<gene>
    <name evidence="2" type="ORF">FP476_14370</name>
</gene>
<proteinExistence type="predicted"/>
<feature type="domain" description="Thoeris anti-defense 2-like" evidence="1">
    <location>
        <begin position="1"/>
        <end position="70"/>
    </location>
</feature>
<sequence length="72" mass="7938">MNIQEATKLATERGIAIKRKSYEGSAAILPTNVGNYQCLVIAGKYSTDDKIAHAGWQPGTDDLIADDWELHY</sequence>